<gene>
    <name evidence="2" type="ORF">SELO1098_LOCUS28468</name>
</gene>
<organism evidence="2">
    <name type="scientific">Spumella elongata</name>
    <dbReference type="NCBI Taxonomy" id="89044"/>
    <lineage>
        <taxon>Eukaryota</taxon>
        <taxon>Sar</taxon>
        <taxon>Stramenopiles</taxon>
        <taxon>Ochrophyta</taxon>
        <taxon>Chrysophyceae</taxon>
        <taxon>Chromulinales</taxon>
        <taxon>Chromulinaceae</taxon>
        <taxon>Spumella</taxon>
    </lineage>
</organism>
<dbReference type="AlphaFoldDB" id="A0A7S3HMU8"/>
<dbReference type="EMBL" id="HBIC01055476">
    <property type="protein sequence ID" value="CAE0299614.1"/>
    <property type="molecule type" value="Transcribed_RNA"/>
</dbReference>
<keyword evidence="1" id="KW-1133">Transmembrane helix</keyword>
<reference evidence="2" key="1">
    <citation type="submission" date="2021-01" db="EMBL/GenBank/DDBJ databases">
        <authorList>
            <person name="Corre E."/>
            <person name="Pelletier E."/>
            <person name="Niang G."/>
            <person name="Scheremetjew M."/>
            <person name="Finn R."/>
            <person name="Kale V."/>
            <person name="Holt S."/>
            <person name="Cochrane G."/>
            <person name="Meng A."/>
            <person name="Brown T."/>
            <person name="Cohen L."/>
        </authorList>
    </citation>
    <scope>NUCLEOTIDE SEQUENCE</scope>
    <source>
        <strain evidence="2">CCAP 955/1</strain>
    </source>
</reference>
<proteinExistence type="predicted"/>
<evidence type="ECO:0000313" key="2">
    <source>
        <dbReference type="EMBL" id="CAE0299614.1"/>
    </source>
</evidence>
<name>A0A7S3HMU8_9STRA</name>
<sequence length="109" mass="12251">MSKARSTIESNESSAFSNAFKWLNINTKIAAEFGWNSWLWIYANGRMVGWFIVTTGMITAVPLLFEVKRESILEDLEQIQIGKQLAEGRTPQELAFEGLTAAVEPKVLN</sequence>
<keyword evidence="1" id="KW-0472">Membrane</keyword>
<keyword evidence="1" id="KW-0812">Transmembrane</keyword>
<protein>
    <recommendedName>
        <fullName evidence="3">Mitochondrial import receptor subunit TOM22 homolog</fullName>
    </recommendedName>
</protein>
<evidence type="ECO:0008006" key="3">
    <source>
        <dbReference type="Google" id="ProtNLM"/>
    </source>
</evidence>
<feature type="transmembrane region" description="Helical" evidence="1">
    <location>
        <begin position="47"/>
        <end position="65"/>
    </location>
</feature>
<accession>A0A7S3HMU8</accession>
<evidence type="ECO:0000256" key="1">
    <source>
        <dbReference type="SAM" id="Phobius"/>
    </source>
</evidence>